<comment type="caution">
    <text evidence="1">The sequence shown here is derived from an EMBL/GenBank/DDBJ whole genome shotgun (WGS) entry which is preliminary data.</text>
</comment>
<protein>
    <submittedName>
        <fullName evidence="1">Uncharacterized protein</fullName>
    </submittedName>
</protein>
<gene>
    <name evidence="1" type="ORF">CEXT_66371</name>
</gene>
<keyword evidence="2" id="KW-1185">Reference proteome</keyword>
<evidence type="ECO:0000313" key="2">
    <source>
        <dbReference type="Proteomes" id="UP001054945"/>
    </source>
</evidence>
<dbReference type="Proteomes" id="UP001054945">
    <property type="component" value="Unassembled WGS sequence"/>
</dbReference>
<dbReference type="AlphaFoldDB" id="A0AAV4WF49"/>
<reference evidence="1 2" key="1">
    <citation type="submission" date="2021-06" db="EMBL/GenBank/DDBJ databases">
        <title>Caerostris extrusa draft genome.</title>
        <authorList>
            <person name="Kono N."/>
            <person name="Arakawa K."/>
        </authorList>
    </citation>
    <scope>NUCLEOTIDE SEQUENCE [LARGE SCALE GENOMIC DNA]</scope>
</reference>
<sequence>MLLTNFEADESRGASDTERPIHVYFSTKNLLDKEIKCKIERKQIQLLFTPRYISFVLHQFCAYTDLWAVWVKVKNEQEGVLNNDSKIYNPS</sequence>
<dbReference type="EMBL" id="BPLR01016134">
    <property type="protein sequence ID" value="GIY81486.1"/>
    <property type="molecule type" value="Genomic_DNA"/>
</dbReference>
<evidence type="ECO:0000313" key="1">
    <source>
        <dbReference type="EMBL" id="GIY81486.1"/>
    </source>
</evidence>
<accession>A0AAV4WF49</accession>
<name>A0AAV4WF49_CAEEX</name>
<organism evidence="1 2">
    <name type="scientific">Caerostris extrusa</name>
    <name type="common">Bark spider</name>
    <name type="synonym">Caerostris bankana</name>
    <dbReference type="NCBI Taxonomy" id="172846"/>
    <lineage>
        <taxon>Eukaryota</taxon>
        <taxon>Metazoa</taxon>
        <taxon>Ecdysozoa</taxon>
        <taxon>Arthropoda</taxon>
        <taxon>Chelicerata</taxon>
        <taxon>Arachnida</taxon>
        <taxon>Araneae</taxon>
        <taxon>Araneomorphae</taxon>
        <taxon>Entelegynae</taxon>
        <taxon>Araneoidea</taxon>
        <taxon>Araneidae</taxon>
        <taxon>Caerostris</taxon>
    </lineage>
</organism>
<proteinExistence type="predicted"/>